<name>A0A1R2BDA2_9CILI</name>
<proteinExistence type="predicted"/>
<dbReference type="EMBL" id="MPUH01000732">
    <property type="protein sequence ID" value="OMJ74738.1"/>
    <property type="molecule type" value="Genomic_DNA"/>
</dbReference>
<sequence length="349" mass="40491">MLKKHLKILQPGERGILLPYCPEKIEDFYEFINKYIKVSIENFSIIFHDSDGDECEIIDQQTYTGCIRDSDKKVTIYLSPKDIVPELIPEVISQKLLPLKYFKKHSLTLYLYYLDTKTTEEVGLDKGITLKEYAAWVDLPTGEVFYCGGGYPESSSETFIINPSSGTHTKLPDMLSPRHSHGIYYQDNYVYVFGGLENNLYLTSVMSKSERFNLSQGTWEALPDIESPRGDVSVSSSDNHLFIFGRGSKYLTDYPDNYPFLNLEEDNGGCSLAHDNFLYIFQSDFLKVYNLNTITFEDKIQLPGLKSWWSHCPPMWFEDSIYFVWWEEPGWICQYDDKKKVLARVHRFG</sequence>
<accession>A0A1R2BDA2</accession>
<dbReference type="PANTHER" id="PTHR46260:SF3">
    <property type="entry name" value="RING-TYPE DOMAIN-CONTAINING PROTEIN"/>
    <property type="match status" value="1"/>
</dbReference>
<gene>
    <name evidence="3" type="ORF">SteCoe_26284</name>
</gene>
<keyword evidence="1" id="KW-0880">Kelch repeat</keyword>
<evidence type="ECO:0000256" key="2">
    <source>
        <dbReference type="ARBA" id="ARBA00022737"/>
    </source>
</evidence>
<comment type="caution">
    <text evidence="3">The sequence shown here is derived from an EMBL/GenBank/DDBJ whole genome shotgun (WGS) entry which is preliminary data.</text>
</comment>
<keyword evidence="2" id="KW-0677">Repeat</keyword>
<dbReference type="Proteomes" id="UP000187209">
    <property type="component" value="Unassembled WGS sequence"/>
</dbReference>
<evidence type="ECO:0000313" key="4">
    <source>
        <dbReference type="Proteomes" id="UP000187209"/>
    </source>
</evidence>
<dbReference type="InterPro" id="IPR051746">
    <property type="entry name" value="Kelch_domain_containing_8"/>
</dbReference>
<evidence type="ECO:0000256" key="1">
    <source>
        <dbReference type="ARBA" id="ARBA00022441"/>
    </source>
</evidence>
<reference evidence="3 4" key="1">
    <citation type="submission" date="2016-11" db="EMBL/GenBank/DDBJ databases">
        <title>The macronuclear genome of Stentor coeruleus: a giant cell with tiny introns.</title>
        <authorList>
            <person name="Slabodnick M."/>
            <person name="Ruby J.G."/>
            <person name="Reiff S.B."/>
            <person name="Swart E.C."/>
            <person name="Gosai S."/>
            <person name="Prabakaran S."/>
            <person name="Witkowska E."/>
            <person name="Larue G.E."/>
            <person name="Fisher S."/>
            <person name="Freeman R.M."/>
            <person name="Gunawardena J."/>
            <person name="Chu W."/>
            <person name="Stover N.A."/>
            <person name="Gregory B.D."/>
            <person name="Nowacki M."/>
            <person name="Derisi J."/>
            <person name="Roy S.W."/>
            <person name="Marshall W.F."/>
            <person name="Sood P."/>
        </authorList>
    </citation>
    <scope>NUCLEOTIDE SEQUENCE [LARGE SCALE GENOMIC DNA]</scope>
    <source>
        <strain evidence="3">WM001</strain>
    </source>
</reference>
<dbReference type="InterPro" id="IPR015915">
    <property type="entry name" value="Kelch-typ_b-propeller"/>
</dbReference>
<evidence type="ECO:0000313" key="3">
    <source>
        <dbReference type="EMBL" id="OMJ74738.1"/>
    </source>
</evidence>
<dbReference type="SUPFAM" id="SSF117281">
    <property type="entry name" value="Kelch motif"/>
    <property type="match status" value="1"/>
</dbReference>
<dbReference type="InterPro" id="IPR006652">
    <property type="entry name" value="Kelch_1"/>
</dbReference>
<keyword evidence="4" id="KW-1185">Reference proteome</keyword>
<organism evidence="3 4">
    <name type="scientific">Stentor coeruleus</name>
    <dbReference type="NCBI Taxonomy" id="5963"/>
    <lineage>
        <taxon>Eukaryota</taxon>
        <taxon>Sar</taxon>
        <taxon>Alveolata</taxon>
        <taxon>Ciliophora</taxon>
        <taxon>Postciliodesmatophora</taxon>
        <taxon>Heterotrichea</taxon>
        <taxon>Heterotrichida</taxon>
        <taxon>Stentoridae</taxon>
        <taxon>Stentor</taxon>
    </lineage>
</organism>
<dbReference type="SMART" id="SM00612">
    <property type="entry name" value="Kelch"/>
    <property type="match status" value="2"/>
</dbReference>
<dbReference type="Pfam" id="PF01344">
    <property type="entry name" value="Kelch_1"/>
    <property type="match status" value="1"/>
</dbReference>
<dbReference type="PANTHER" id="PTHR46260">
    <property type="entry name" value="RING-TYPE DOMAIN-CONTAINING PROTEIN"/>
    <property type="match status" value="1"/>
</dbReference>
<dbReference type="AlphaFoldDB" id="A0A1R2BDA2"/>
<protein>
    <submittedName>
        <fullName evidence="3">Uncharacterized protein</fullName>
    </submittedName>
</protein>
<dbReference type="OrthoDB" id="45365at2759"/>
<dbReference type="Gene3D" id="2.120.10.80">
    <property type="entry name" value="Kelch-type beta propeller"/>
    <property type="match status" value="1"/>
</dbReference>